<dbReference type="Proteomes" id="UP001358417">
    <property type="component" value="Unassembled WGS sequence"/>
</dbReference>
<dbReference type="GeneID" id="89973724"/>
<sequence>MTRFPGPVLARWTGWWLIWHELSGNREKVIDQLHRTYGPVVQISPKQISVNNHAGFHEIFAMNRRLDRPPLLLMHNYGSENMFSTVDGNLHQQRRQPMRNLYAVRSIESSDVQRVFKSALEDFTQYIDTHVTQERSIDIYLLFRYLGCDIMSSIIYGPKHSLRLLHHERNRQVFEKDLIWIDKRFMCLATLIIFLFPRLSVILRRIGLMQKSFDESLPGNSKLKWTAREAMQDCHLKQTSPEGHQLESHVEKLSAHYQRFGKSQAIPDENYILSDSLDHFTAALEVYNEGGLTRTSGFSTTADALSAILFHLSQPANFSRQERLRTELREHAISNDSNITVEQTKKVGFLECIIKETLRTNPPMPVSLERTVPLNHSIEIHEGTIHGGTQVGAQAFSIHRNETAFPDPEVWRPERWDIPHSSAAYTLMRRHFFAFGAGPRMCIGMNIAMTQLRRTLALVYSRYQTSLGPEWFDKSGKLIDFEEMRKVVLLSDKSNQMVQFEKAQP</sequence>
<evidence type="ECO:0000256" key="6">
    <source>
        <dbReference type="PIRSR" id="PIRSR602403-1"/>
    </source>
</evidence>
<keyword evidence="3 6" id="KW-0479">Metal-binding</keyword>
<dbReference type="PANTHER" id="PTHR24305:SF166">
    <property type="entry name" value="CYTOCHROME P450 12A4, MITOCHONDRIAL-RELATED"/>
    <property type="match status" value="1"/>
</dbReference>
<dbReference type="PRINTS" id="PR00385">
    <property type="entry name" value="P450"/>
</dbReference>
<keyword evidence="9" id="KW-1185">Reference proteome</keyword>
<comment type="cofactor">
    <cofactor evidence="1 6">
        <name>heme</name>
        <dbReference type="ChEBI" id="CHEBI:30413"/>
    </cofactor>
</comment>
<feature type="binding site" description="axial binding residue" evidence="6">
    <location>
        <position position="442"/>
    </location>
    <ligand>
        <name>heme</name>
        <dbReference type="ChEBI" id="CHEBI:30413"/>
    </ligand>
    <ligandPart>
        <name>Fe</name>
        <dbReference type="ChEBI" id="CHEBI:18248"/>
    </ligandPart>
</feature>
<evidence type="ECO:0000256" key="1">
    <source>
        <dbReference type="ARBA" id="ARBA00001971"/>
    </source>
</evidence>
<evidence type="ECO:0000313" key="9">
    <source>
        <dbReference type="Proteomes" id="UP001358417"/>
    </source>
</evidence>
<gene>
    <name evidence="8" type="ORF">LTR84_005547</name>
</gene>
<evidence type="ECO:0000256" key="5">
    <source>
        <dbReference type="ARBA" id="ARBA00023004"/>
    </source>
</evidence>
<evidence type="ECO:0000256" key="3">
    <source>
        <dbReference type="ARBA" id="ARBA00022723"/>
    </source>
</evidence>
<accession>A0AAV9N6C3</accession>
<dbReference type="InterPro" id="IPR017972">
    <property type="entry name" value="Cyt_P450_CS"/>
</dbReference>
<dbReference type="GO" id="GO:0005506">
    <property type="term" value="F:iron ion binding"/>
    <property type="evidence" value="ECO:0007669"/>
    <property type="project" value="InterPro"/>
</dbReference>
<name>A0AAV9N6C3_9EURO</name>
<dbReference type="InterPro" id="IPR002403">
    <property type="entry name" value="Cyt_P450_E_grp-IV"/>
</dbReference>
<dbReference type="InterPro" id="IPR050121">
    <property type="entry name" value="Cytochrome_P450_monoxygenase"/>
</dbReference>
<keyword evidence="4 7" id="KW-0560">Oxidoreductase</keyword>
<dbReference type="GO" id="GO:0016705">
    <property type="term" value="F:oxidoreductase activity, acting on paired donors, with incorporation or reduction of molecular oxygen"/>
    <property type="evidence" value="ECO:0007669"/>
    <property type="project" value="InterPro"/>
</dbReference>
<keyword evidence="5 6" id="KW-0408">Iron</keyword>
<dbReference type="PANTHER" id="PTHR24305">
    <property type="entry name" value="CYTOCHROME P450"/>
    <property type="match status" value="1"/>
</dbReference>
<protein>
    <recommendedName>
        <fullName evidence="10">Cytochrome P450</fullName>
    </recommendedName>
</protein>
<evidence type="ECO:0000313" key="8">
    <source>
        <dbReference type="EMBL" id="KAK5049124.1"/>
    </source>
</evidence>
<dbReference type="GO" id="GO:0004497">
    <property type="term" value="F:monooxygenase activity"/>
    <property type="evidence" value="ECO:0007669"/>
    <property type="project" value="UniProtKB-KW"/>
</dbReference>
<comment type="similarity">
    <text evidence="2 7">Belongs to the cytochrome P450 family.</text>
</comment>
<keyword evidence="6 7" id="KW-0349">Heme</keyword>
<proteinExistence type="inferred from homology"/>
<dbReference type="Pfam" id="PF00067">
    <property type="entry name" value="p450"/>
    <property type="match status" value="2"/>
</dbReference>
<organism evidence="8 9">
    <name type="scientific">Exophiala bonariae</name>
    <dbReference type="NCBI Taxonomy" id="1690606"/>
    <lineage>
        <taxon>Eukaryota</taxon>
        <taxon>Fungi</taxon>
        <taxon>Dikarya</taxon>
        <taxon>Ascomycota</taxon>
        <taxon>Pezizomycotina</taxon>
        <taxon>Eurotiomycetes</taxon>
        <taxon>Chaetothyriomycetidae</taxon>
        <taxon>Chaetothyriales</taxon>
        <taxon>Herpotrichiellaceae</taxon>
        <taxon>Exophiala</taxon>
    </lineage>
</organism>
<evidence type="ECO:0008006" key="10">
    <source>
        <dbReference type="Google" id="ProtNLM"/>
    </source>
</evidence>
<evidence type="ECO:0000256" key="7">
    <source>
        <dbReference type="RuleBase" id="RU000461"/>
    </source>
</evidence>
<keyword evidence="7" id="KW-0503">Monooxygenase</keyword>
<dbReference type="Gene3D" id="1.10.630.10">
    <property type="entry name" value="Cytochrome P450"/>
    <property type="match status" value="1"/>
</dbReference>
<dbReference type="GO" id="GO:0020037">
    <property type="term" value="F:heme binding"/>
    <property type="evidence" value="ECO:0007669"/>
    <property type="project" value="InterPro"/>
</dbReference>
<dbReference type="InterPro" id="IPR001128">
    <property type="entry name" value="Cyt_P450"/>
</dbReference>
<dbReference type="AlphaFoldDB" id="A0AAV9N6C3"/>
<reference evidence="8 9" key="1">
    <citation type="submission" date="2023-08" db="EMBL/GenBank/DDBJ databases">
        <title>Black Yeasts Isolated from many extreme environments.</title>
        <authorList>
            <person name="Coleine C."/>
            <person name="Stajich J.E."/>
            <person name="Selbmann L."/>
        </authorList>
    </citation>
    <scope>NUCLEOTIDE SEQUENCE [LARGE SCALE GENOMIC DNA]</scope>
    <source>
        <strain evidence="8 9">CCFEE 5792</strain>
    </source>
</reference>
<dbReference type="PRINTS" id="PR00465">
    <property type="entry name" value="EP450IV"/>
</dbReference>
<dbReference type="RefSeq" id="XP_064704329.1">
    <property type="nucleotide sequence ID" value="XM_064849115.1"/>
</dbReference>
<dbReference type="PROSITE" id="PS00086">
    <property type="entry name" value="CYTOCHROME_P450"/>
    <property type="match status" value="1"/>
</dbReference>
<evidence type="ECO:0000256" key="2">
    <source>
        <dbReference type="ARBA" id="ARBA00010617"/>
    </source>
</evidence>
<comment type="caution">
    <text evidence="8">The sequence shown here is derived from an EMBL/GenBank/DDBJ whole genome shotgun (WGS) entry which is preliminary data.</text>
</comment>
<dbReference type="EMBL" id="JAVRRD010000020">
    <property type="protein sequence ID" value="KAK5049124.1"/>
    <property type="molecule type" value="Genomic_DNA"/>
</dbReference>
<dbReference type="SUPFAM" id="SSF48264">
    <property type="entry name" value="Cytochrome P450"/>
    <property type="match status" value="1"/>
</dbReference>
<dbReference type="InterPro" id="IPR036396">
    <property type="entry name" value="Cyt_P450_sf"/>
</dbReference>
<evidence type="ECO:0000256" key="4">
    <source>
        <dbReference type="ARBA" id="ARBA00023002"/>
    </source>
</evidence>